<dbReference type="EMBL" id="ML014115">
    <property type="protein sequence ID" value="RKP04000.1"/>
    <property type="molecule type" value="Genomic_DNA"/>
</dbReference>
<keyword evidence="4 8" id="KW-0805">Transcription regulation</keyword>
<protein>
    <recommendedName>
        <fullName evidence="3 8">Mediator of RNA polymerase II transcription subunit 6</fullName>
    </recommendedName>
    <alternativeName>
        <fullName evidence="7 8">Mediator complex subunit 6</fullName>
    </alternativeName>
</protein>
<organism evidence="9 10">
    <name type="scientific">Caulochytrium protostelioides</name>
    <dbReference type="NCBI Taxonomy" id="1555241"/>
    <lineage>
        <taxon>Eukaryota</taxon>
        <taxon>Fungi</taxon>
        <taxon>Fungi incertae sedis</taxon>
        <taxon>Chytridiomycota</taxon>
        <taxon>Chytridiomycota incertae sedis</taxon>
        <taxon>Chytridiomycetes</taxon>
        <taxon>Caulochytriales</taxon>
        <taxon>Caulochytriaceae</taxon>
        <taxon>Caulochytrium</taxon>
    </lineage>
</organism>
<reference evidence="10" key="1">
    <citation type="journal article" date="2018" name="Nat. Microbiol.">
        <title>Leveraging single-cell genomics to expand the fungal tree of life.</title>
        <authorList>
            <person name="Ahrendt S.R."/>
            <person name="Quandt C.A."/>
            <person name="Ciobanu D."/>
            <person name="Clum A."/>
            <person name="Salamov A."/>
            <person name="Andreopoulos B."/>
            <person name="Cheng J.F."/>
            <person name="Woyke T."/>
            <person name="Pelin A."/>
            <person name="Henrissat B."/>
            <person name="Reynolds N.K."/>
            <person name="Benny G.L."/>
            <person name="Smith M.E."/>
            <person name="James T.Y."/>
            <person name="Grigoriev I.V."/>
        </authorList>
    </citation>
    <scope>NUCLEOTIDE SEQUENCE [LARGE SCALE GENOMIC DNA]</scope>
    <source>
        <strain evidence="10">ATCC 52028</strain>
    </source>
</reference>
<dbReference type="GO" id="GO:0006357">
    <property type="term" value="P:regulation of transcription by RNA polymerase II"/>
    <property type="evidence" value="ECO:0007669"/>
    <property type="project" value="InterPro"/>
</dbReference>
<dbReference type="GO" id="GO:0003712">
    <property type="term" value="F:transcription coregulator activity"/>
    <property type="evidence" value="ECO:0007669"/>
    <property type="project" value="InterPro"/>
</dbReference>
<evidence type="ECO:0000256" key="1">
    <source>
        <dbReference type="ARBA" id="ARBA00004123"/>
    </source>
</evidence>
<dbReference type="AlphaFoldDB" id="A0A4P9XFQ8"/>
<dbReference type="GO" id="GO:0016592">
    <property type="term" value="C:mediator complex"/>
    <property type="evidence" value="ECO:0007669"/>
    <property type="project" value="InterPro"/>
</dbReference>
<gene>
    <name evidence="8" type="primary">MED6</name>
    <name evidence="9" type="ORF">CXG81DRAFT_23413</name>
</gene>
<comment type="subunit">
    <text evidence="8">Component of the Mediator complex.</text>
</comment>
<evidence type="ECO:0000256" key="3">
    <source>
        <dbReference type="ARBA" id="ARBA00020634"/>
    </source>
</evidence>
<dbReference type="OrthoDB" id="344220at2759"/>
<keyword evidence="5 8" id="KW-0804">Transcription</keyword>
<keyword evidence="8" id="KW-0010">Activator</keyword>
<dbReference type="Pfam" id="PF04934">
    <property type="entry name" value="Med6"/>
    <property type="match status" value="1"/>
</dbReference>
<name>A0A4P9XFQ8_9FUNG</name>
<comment type="function">
    <text evidence="8">Component of the Mediator complex, a coactivator involved in the regulated transcription of nearly all RNA polymerase II-dependent genes. Mediator functions as a bridge to convey information from gene-specific regulatory proteins to the basal RNA polymerase II transcription machinery. Mediator is recruited to promoters by direct interactions with regulatory proteins and serves as a scaffold for the assembly of a functional preinitiation complex with RNA polymerase II and the general transcription factors.</text>
</comment>
<dbReference type="InterPro" id="IPR038566">
    <property type="entry name" value="Mediator_Med6_sf"/>
</dbReference>
<comment type="subcellular location">
    <subcellularLocation>
        <location evidence="1 8">Nucleus</location>
    </subcellularLocation>
</comment>
<evidence type="ECO:0000256" key="7">
    <source>
        <dbReference type="ARBA" id="ARBA00031259"/>
    </source>
</evidence>
<proteinExistence type="inferred from homology"/>
<dbReference type="Gene3D" id="3.10.450.580">
    <property type="entry name" value="Mediator complex, subunit Med6"/>
    <property type="match status" value="1"/>
</dbReference>
<evidence type="ECO:0000256" key="8">
    <source>
        <dbReference type="RuleBase" id="RU364143"/>
    </source>
</evidence>
<keyword evidence="10" id="KW-1185">Reference proteome</keyword>
<evidence type="ECO:0000256" key="4">
    <source>
        <dbReference type="ARBA" id="ARBA00023015"/>
    </source>
</evidence>
<comment type="similarity">
    <text evidence="2 8">Belongs to the Mediator complex subunit 6 family.</text>
</comment>
<dbReference type="InterPro" id="IPR007018">
    <property type="entry name" value="Mediator_Med6"/>
</dbReference>
<keyword evidence="6 8" id="KW-0539">Nucleus</keyword>
<sequence>MAPLPPPPDLTQVCFKDVGFLQHVGLFPHTALDYFAQSQFYDKGCINEQVKMQARFNALRAGEMNTTGMTGAEYRVGMPAGPQVYTIEKHYRYSPKRTELIGMYYIIDGTIYQAPDLSRVLASRTRTALHFMSEALQFLSDNTTFTPEQGPGWVLDQPESAQNPSAVSKAQGAANALTPAATTSLKAGIPPSRVDFVLDHLAD</sequence>
<dbReference type="Proteomes" id="UP000274922">
    <property type="component" value="Unassembled WGS sequence"/>
</dbReference>
<evidence type="ECO:0000313" key="9">
    <source>
        <dbReference type="EMBL" id="RKP04000.1"/>
    </source>
</evidence>
<evidence type="ECO:0000313" key="10">
    <source>
        <dbReference type="Proteomes" id="UP000274922"/>
    </source>
</evidence>
<dbReference type="STRING" id="1555241.A0A4P9XFQ8"/>
<accession>A0A4P9XFQ8</accession>
<evidence type="ECO:0000256" key="2">
    <source>
        <dbReference type="ARBA" id="ARBA00007526"/>
    </source>
</evidence>
<evidence type="ECO:0000256" key="5">
    <source>
        <dbReference type="ARBA" id="ARBA00023163"/>
    </source>
</evidence>
<evidence type="ECO:0000256" key="6">
    <source>
        <dbReference type="ARBA" id="ARBA00023242"/>
    </source>
</evidence>
<dbReference type="PANTHER" id="PTHR13104">
    <property type="entry name" value="MED-6-RELATED"/>
    <property type="match status" value="1"/>
</dbReference>